<protein>
    <submittedName>
        <fullName evidence="2">Glycosyltransferase family 4 protein</fullName>
        <ecNumber evidence="2">2.4.-.-</ecNumber>
    </submittedName>
</protein>
<sequence length="406" mass="44634">MHALVATVVHHPEDARILHRQIRALLDAGHRVTYLAPFTARNVTPWPELTAIDVPRAAGRRRLAALRAARTALAEHAPQADLLLFHDPELHLALPRHRPPTVWDVHEDTAAALLTKPWLPRPLRRPLAPIVRSVERRAERRMHLLLAEEGYRDRFALPHPVVPNTTNVPDEPSRPPGADRVVYLGQISRARGAAELVELGRLLRPHGVRVEIIGAADPQTKQLLRDAQLDDAIRWYGFVPNDQALRMVSGAMAGICLLHDTPNYRHSMPTKVVEYMAHGLPVVTSPNPAAVSLVTGQPQGPCGMVVPFGDPAAAADAVLRLRDDARLREEYARTGHAIARARYHWPVQARAFVRQLEEWAGAAGASAPTGAALPTQDRPRDPRDLGGRMPVLPTAGPDPVWSPTGL</sequence>
<feature type="compositionally biased region" description="Basic and acidic residues" evidence="1">
    <location>
        <begin position="377"/>
        <end position="386"/>
    </location>
</feature>
<accession>A0ABW2KBS9</accession>
<dbReference type="EC" id="2.4.-.-" evidence="2"/>
<reference evidence="3" key="1">
    <citation type="journal article" date="2019" name="Int. J. Syst. Evol. Microbiol.">
        <title>The Global Catalogue of Microorganisms (GCM) 10K type strain sequencing project: providing services to taxonomists for standard genome sequencing and annotation.</title>
        <authorList>
            <consortium name="The Broad Institute Genomics Platform"/>
            <consortium name="The Broad Institute Genome Sequencing Center for Infectious Disease"/>
            <person name="Wu L."/>
            <person name="Ma J."/>
        </authorList>
    </citation>
    <scope>NUCLEOTIDE SEQUENCE [LARGE SCALE GENOMIC DNA]</scope>
    <source>
        <strain evidence="3">CGMCC 4.7382</strain>
    </source>
</reference>
<comment type="caution">
    <text evidence="2">The sequence shown here is derived from an EMBL/GenBank/DDBJ whole genome shotgun (WGS) entry which is preliminary data.</text>
</comment>
<evidence type="ECO:0000313" key="3">
    <source>
        <dbReference type="Proteomes" id="UP001596540"/>
    </source>
</evidence>
<dbReference type="GO" id="GO:0016757">
    <property type="term" value="F:glycosyltransferase activity"/>
    <property type="evidence" value="ECO:0007669"/>
    <property type="project" value="UniProtKB-KW"/>
</dbReference>
<proteinExistence type="predicted"/>
<evidence type="ECO:0000313" key="2">
    <source>
        <dbReference type="EMBL" id="MFC7327494.1"/>
    </source>
</evidence>
<dbReference type="PANTHER" id="PTHR12526">
    <property type="entry name" value="GLYCOSYLTRANSFERASE"/>
    <property type="match status" value="1"/>
</dbReference>
<feature type="region of interest" description="Disordered" evidence="1">
    <location>
        <begin position="364"/>
        <end position="406"/>
    </location>
</feature>
<gene>
    <name evidence="2" type="ORF">ACFQRF_07035</name>
</gene>
<dbReference type="Pfam" id="PF13692">
    <property type="entry name" value="Glyco_trans_1_4"/>
    <property type="match status" value="1"/>
</dbReference>
<dbReference type="Gene3D" id="3.40.50.2000">
    <property type="entry name" value="Glycogen Phosphorylase B"/>
    <property type="match status" value="2"/>
</dbReference>
<keyword evidence="2" id="KW-0328">Glycosyltransferase</keyword>
<organism evidence="2 3">
    <name type="scientific">Marinactinospora rubrisoli</name>
    <dbReference type="NCBI Taxonomy" id="2715399"/>
    <lineage>
        <taxon>Bacteria</taxon>
        <taxon>Bacillati</taxon>
        <taxon>Actinomycetota</taxon>
        <taxon>Actinomycetes</taxon>
        <taxon>Streptosporangiales</taxon>
        <taxon>Nocardiopsidaceae</taxon>
        <taxon>Marinactinospora</taxon>
    </lineage>
</organism>
<dbReference type="EMBL" id="JBHTBH010000003">
    <property type="protein sequence ID" value="MFC7327494.1"/>
    <property type="molecule type" value="Genomic_DNA"/>
</dbReference>
<evidence type="ECO:0000256" key="1">
    <source>
        <dbReference type="SAM" id="MobiDB-lite"/>
    </source>
</evidence>
<dbReference type="Proteomes" id="UP001596540">
    <property type="component" value="Unassembled WGS sequence"/>
</dbReference>
<dbReference type="CDD" id="cd03801">
    <property type="entry name" value="GT4_PimA-like"/>
    <property type="match status" value="1"/>
</dbReference>
<dbReference type="RefSeq" id="WP_379869846.1">
    <property type="nucleotide sequence ID" value="NZ_JBHTBH010000003.1"/>
</dbReference>
<dbReference type="SUPFAM" id="SSF53756">
    <property type="entry name" value="UDP-Glycosyltransferase/glycogen phosphorylase"/>
    <property type="match status" value="1"/>
</dbReference>
<name>A0ABW2KBS9_9ACTN</name>
<keyword evidence="3" id="KW-1185">Reference proteome</keyword>
<keyword evidence="2" id="KW-0808">Transferase</keyword>